<dbReference type="Gene3D" id="1.10.260.40">
    <property type="entry name" value="lambda repressor-like DNA-binding domains"/>
    <property type="match status" value="1"/>
</dbReference>
<dbReference type="InterPro" id="IPR010982">
    <property type="entry name" value="Lambda_DNA-bd_dom_sf"/>
</dbReference>
<dbReference type="Pfam" id="PF01381">
    <property type="entry name" value="HTH_3"/>
    <property type="match status" value="1"/>
</dbReference>
<dbReference type="SUPFAM" id="SSF47413">
    <property type="entry name" value="lambda repressor-like DNA-binding domains"/>
    <property type="match status" value="1"/>
</dbReference>
<evidence type="ECO:0000256" key="2">
    <source>
        <dbReference type="SAM" id="Phobius"/>
    </source>
</evidence>
<evidence type="ECO:0000313" key="5">
    <source>
        <dbReference type="Proteomes" id="UP001205748"/>
    </source>
</evidence>
<proteinExistence type="predicted"/>
<protein>
    <submittedName>
        <fullName evidence="4">Helix-turn-helix domain-containing protein</fullName>
    </submittedName>
</protein>
<feature type="domain" description="HTH cro/C1-type" evidence="3">
    <location>
        <begin position="7"/>
        <end position="61"/>
    </location>
</feature>
<dbReference type="PANTHER" id="PTHR46558">
    <property type="entry name" value="TRACRIPTIONAL REGULATORY PROTEIN-RELATED-RELATED"/>
    <property type="match status" value="1"/>
</dbReference>
<dbReference type="RefSeq" id="WP_257532306.1">
    <property type="nucleotide sequence ID" value="NZ_JANKAS010000012.1"/>
</dbReference>
<evidence type="ECO:0000313" key="4">
    <source>
        <dbReference type="EMBL" id="MCR1899691.1"/>
    </source>
</evidence>
<keyword evidence="1" id="KW-0238">DNA-binding</keyword>
<dbReference type="PANTHER" id="PTHR46558:SF13">
    <property type="entry name" value="HTH-TYPE TRANSCRIPTIONAL REGULATOR IMMR"/>
    <property type="match status" value="1"/>
</dbReference>
<keyword evidence="2" id="KW-0812">Transmembrane</keyword>
<dbReference type="AlphaFoldDB" id="A0AAE3HFL6"/>
<comment type="caution">
    <text evidence="4">The sequence shown here is derived from an EMBL/GenBank/DDBJ whole genome shotgun (WGS) entry which is preliminary data.</text>
</comment>
<accession>A0AAE3HFL6</accession>
<dbReference type="SMART" id="SM00530">
    <property type="entry name" value="HTH_XRE"/>
    <property type="match status" value="1"/>
</dbReference>
<evidence type="ECO:0000256" key="1">
    <source>
        <dbReference type="ARBA" id="ARBA00023125"/>
    </source>
</evidence>
<keyword evidence="2" id="KW-1133">Transmembrane helix</keyword>
<dbReference type="InterPro" id="IPR001387">
    <property type="entry name" value="Cro/C1-type_HTH"/>
</dbReference>
<sequence>MNFSERLRLLRKEKGLSQEKLAELLNVSRQSVSKWESGQSYPEIDKLITLSDLFKITLDDLIKGKKSEDIAGVDDEKEEPLQQIMEEKEEEISQQIIQDNDEGIDEYLMLGGFVIGIAIGLITDNIILGTVGGFLGFGLSYILKGVKGIINKHEIK</sequence>
<reference evidence="4" key="1">
    <citation type="submission" date="2022-07" db="EMBL/GenBank/DDBJ databases">
        <title>Enhanced cultured diversity of the mouse gut microbiota enables custom-made synthetic communities.</title>
        <authorList>
            <person name="Afrizal A."/>
        </authorList>
    </citation>
    <scope>NUCLEOTIDE SEQUENCE</scope>
    <source>
        <strain evidence="4">DSM 28593</strain>
    </source>
</reference>
<dbReference type="GO" id="GO:0003677">
    <property type="term" value="F:DNA binding"/>
    <property type="evidence" value="ECO:0007669"/>
    <property type="project" value="UniProtKB-KW"/>
</dbReference>
<dbReference type="Proteomes" id="UP001205748">
    <property type="component" value="Unassembled WGS sequence"/>
</dbReference>
<gene>
    <name evidence="4" type="ORF">NSA47_11960</name>
</gene>
<name>A0AAE3HFL6_9FIRM</name>
<organism evidence="4 5">
    <name type="scientific">Irregularibacter muris</name>
    <dbReference type="NCBI Taxonomy" id="1796619"/>
    <lineage>
        <taxon>Bacteria</taxon>
        <taxon>Bacillati</taxon>
        <taxon>Bacillota</taxon>
        <taxon>Clostridia</taxon>
        <taxon>Eubacteriales</taxon>
        <taxon>Eubacteriaceae</taxon>
        <taxon>Irregularibacter</taxon>
    </lineage>
</organism>
<evidence type="ECO:0000259" key="3">
    <source>
        <dbReference type="PROSITE" id="PS50943"/>
    </source>
</evidence>
<dbReference type="EMBL" id="JANKAS010000012">
    <property type="protein sequence ID" value="MCR1899691.1"/>
    <property type="molecule type" value="Genomic_DNA"/>
</dbReference>
<dbReference type="PROSITE" id="PS50943">
    <property type="entry name" value="HTH_CROC1"/>
    <property type="match status" value="1"/>
</dbReference>
<keyword evidence="2" id="KW-0472">Membrane</keyword>
<feature type="transmembrane region" description="Helical" evidence="2">
    <location>
        <begin position="110"/>
        <end position="143"/>
    </location>
</feature>
<keyword evidence="5" id="KW-1185">Reference proteome</keyword>
<dbReference type="CDD" id="cd00093">
    <property type="entry name" value="HTH_XRE"/>
    <property type="match status" value="1"/>
</dbReference>